<evidence type="ECO:0000313" key="3">
    <source>
        <dbReference type="Proteomes" id="UP000256257"/>
    </source>
</evidence>
<dbReference type="Pfam" id="PF09601">
    <property type="entry name" value="DUF2459"/>
    <property type="match status" value="1"/>
</dbReference>
<gene>
    <name evidence="2" type="ORF">DRF67_11360</name>
</gene>
<protein>
    <submittedName>
        <fullName evidence="2">TIGR02117 family protein</fullName>
    </submittedName>
</protein>
<sequence length="227" mass="25815">MNVKMILMLTLKVLGIILGIVVIYVILGLLIPFIPVSAKDDGQKKEIPVYIYTNGVHTDIVMPVKNDLHDWSLAIPFANVKSKRTDYKYIGIGWGDKGFYLDTPTWADLKFSTAVKAAFWLSDSAMHCTYYQTMTEGDDCKMIMISRDQYKKLVVFVEKKFDRDQNGNFMLIPTNAVYGDNDAFYDAKGTYSFLYTCNTWSNDALKAAGQKAALWTPTDFGIFQHYK</sequence>
<evidence type="ECO:0000313" key="2">
    <source>
        <dbReference type="EMBL" id="REC47214.1"/>
    </source>
</evidence>
<dbReference type="OrthoDB" id="211174at2"/>
<accession>A0A3D9B0R3</accession>
<keyword evidence="3" id="KW-1185">Reference proteome</keyword>
<dbReference type="InterPro" id="IPR011727">
    <property type="entry name" value="CHP02117"/>
</dbReference>
<keyword evidence="1" id="KW-0472">Membrane</keyword>
<dbReference type="AlphaFoldDB" id="A0A3D9B0R3"/>
<organism evidence="2 3">
    <name type="scientific">Chryseobacterium pennipullorum</name>
    <dbReference type="NCBI Taxonomy" id="2258963"/>
    <lineage>
        <taxon>Bacteria</taxon>
        <taxon>Pseudomonadati</taxon>
        <taxon>Bacteroidota</taxon>
        <taxon>Flavobacteriia</taxon>
        <taxon>Flavobacteriales</taxon>
        <taxon>Weeksellaceae</taxon>
        <taxon>Chryseobacterium group</taxon>
        <taxon>Chryseobacterium</taxon>
    </lineage>
</organism>
<dbReference type="EMBL" id="QNVV01000009">
    <property type="protein sequence ID" value="REC47214.1"/>
    <property type="molecule type" value="Genomic_DNA"/>
</dbReference>
<evidence type="ECO:0000256" key="1">
    <source>
        <dbReference type="SAM" id="Phobius"/>
    </source>
</evidence>
<dbReference type="NCBIfam" id="TIGR02117">
    <property type="entry name" value="chp_urease_rgn"/>
    <property type="match status" value="1"/>
</dbReference>
<keyword evidence="1" id="KW-1133">Transmembrane helix</keyword>
<feature type="transmembrane region" description="Helical" evidence="1">
    <location>
        <begin position="12"/>
        <end position="34"/>
    </location>
</feature>
<dbReference type="RefSeq" id="WP_115928425.1">
    <property type="nucleotide sequence ID" value="NZ_QNVV01000009.1"/>
</dbReference>
<comment type="caution">
    <text evidence="2">The sequence shown here is derived from an EMBL/GenBank/DDBJ whole genome shotgun (WGS) entry which is preliminary data.</text>
</comment>
<reference evidence="2 3" key="1">
    <citation type="submission" date="2018-06" db="EMBL/GenBank/DDBJ databases">
        <title>Novel Chryseobacterium species.</title>
        <authorList>
            <person name="Newman J."/>
            <person name="Hugo C."/>
            <person name="Oosthuizen L."/>
            <person name="Charimba G."/>
        </authorList>
    </citation>
    <scope>NUCLEOTIDE SEQUENCE [LARGE SCALE GENOMIC DNA]</scope>
    <source>
        <strain evidence="2 3">7_F195</strain>
    </source>
</reference>
<dbReference type="Proteomes" id="UP000256257">
    <property type="component" value="Unassembled WGS sequence"/>
</dbReference>
<proteinExistence type="predicted"/>
<keyword evidence="1" id="KW-0812">Transmembrane</keyword>
<name>A0A3D9B0R3_9FLAO</name>